<dbReference type="AlphaFoldDB" id="A0A7R8YRD6"/>
<reference evidence="1 2" key="1">
    <citation type="submission" date="2020-11" db="EMBL/GenBank/DDBJ databases">
        <authorList>
            <person name="Wallbank WR R."/>
            <person name="Pardo Diaz C."/>
            <person name="Kozak K."/>
            <person name="Martin S."/>
            <person name="Jiggins C."/>
            <person name="Moest M."/>
            <person name="Warren A I."/>
            <person name="Generalovic N T."/>
            <person name="Byers J.R.P. K."/>
            <person name="Montejo-Kovacevich G."/>
            <person name="Yen C E."/>
        </authorList>
    </citation>
    <scope>NUCLEOTIDE SEQUENCE [LARGE SCALE GENOMIC DNA]</scope>
</reference>
<evidence type="ECO:0000313" key="1">
    <source>
        <dbReference type="EMBL" id="CAD7082746.1"/>
    </source>
</evidence>
<dbReference type="EMBL" id="LR899010">
    <property type="protein sequence ID" value="CAD7082746.1"/>
    <property type="molecule type" value="Genomic_DNA"/>
</dbReference>
<organism evidence="1 2">
    <name type="scientific">Hermetia illucens</name>
    <name type="common">Black soldier fly</name>
    <dbReference type="NCBI Taxonomy" id="343691"/>
    <lineage>
        <taxon>Eukaryota</taxon>
        <taxon>Metazoa</taxon>
        <taxon>Ecdysozoa</taxon>
        <taxon>Arthropoda</taxon>
        <taxon>Hexapoda</taxon>
        <taxon>Insecta</taxon>
        <taxon>Pterygota</taxon>
        <taxon>Neoptera</taxon>
        <taxon>Endopterygota</taxon>
        <taxon>Diptera</taxon>
        <taxon>Brachycera</taxon>
        <taxon>Stratiomyomorpha</taxon>
        <taxon>Stratiomyidae</taxon>
        <taxon>Hermetiinae</taxon>
        <taxon>Hermetia</taxon>
    </lineage>
</organism>
<keyword evidence="2" id="KW-1185">Reference proteome</keyword>
<evidence type="ECO:0000313" key="2">
    <source>
        <dbReference type="Proteomes" id="UP000594454"/>
    </source>
</evidence>
<dbReference type="Proteomes" id="UP000594454">
    <property type="component" value="Chromosome 2"/>
</dbReference>
<dbReference type="OrthoDB" id="5797993at2759"/>
<protein>
    <submittedName>
        <fullName evidence="1">Uncharacterized protein</fullName>
    </submittedName>
</protein>
<dbReference type="InParanoid" id="A0A7R8YRD6"/>
<dbReference type="PANTHER" id="PTHR37962">
    <property type="entry name" value="MALE STERILE (3) 76CA"/>
    <property type="match status" value="1"/>
</dbReference>
<dbReference type="OMA" id="DPTNPMY"/>
<sequence length="255" mass="29496">MFFEKDAGPQNGIPFFPAYDYENVNGVSVWWFEREFSQGQYGKHAHRGTNSCTLITVLTAQKIAQGRIKTVTNSSRLPYEVVETFAKAILDGNANYARLYNEGKLTNVNLNIPEAMEALKKLLKNLEEWFYVHTHLPVVSGYKKHASEKLFSVLRDGLDMWHMVYEDREYLFVIMIADNRSIVLCFQKSTKTLTLFDSHQHSAENGALIAQTCWKNLIKMCEWIIHMFVEIYQTRPNVFELSFIPTKKCDSSEKS</sequence>
<name>A0A7R8YRD6_HERIL</name>
<dbReference type="PANTHER" id="PTHR37962:SF2">
    <property type="entry name" value="MALE STERILE (3) 76CA"/>
    <property type="match status" value="1"/>
</dbReference>
<accession>A0A7R8YRD6</accession>
<proteinExistence type="predicted"/>
<gene>
    <name evidence="1" type="ORF">HERILL_LOCUS5757</name>
</gene>